<accession>A0A2P5YJE4</accession>
<dbReference type="InterPro" id="IPR029058">
    <property type="entry name" value="AB_hydrolase_fold"/>
</dbReference>
<dbReference type="InterPro" id="IPR013094">
    <property type="entry name" value="AB_hydrolase_3"/>
</dbReference>
<dbReference type="PANTHER" id="PTHR23024:SF535">
    <property type="entry name" value="OS07G0162900 PROTEIN"/>
    <property type="match status" value="1"/>
</dbReference>
<dbReference type="InterPro" id="IPR050466">
    <property type="entry name" value="Carboxylest/Gibb_receptor"/>
</dbReference>
<dbReference type="Pfam" id="PF07859">
    <property type="entry name" value="Abhydrolase_3"/>
    <property type="match status" value="2"/>
</dbReference>
<feature type="active site" evidence="2">
    <location>
        <position position="169"/>
    </location>
</feature>
<dbReference type="AlphaFoldDB" id="A0A2P5YJE4"/>
<organism evidence="4 5">
    <name type="scientific">Gossypium barbadense</name>
    <name type="common">Sea Island cotton</name>
    <name type="synonym">Hibiscus barbadensis</name>
    <dbReference type="NCBI Taxonomy" id="3634"/>
    <lineage>
        <taxon>Eukaryota</taxon>
        <taxon>Viridiplantae</taxon>
        <taxon>Streptophyta</taxon>
        <taxon>Embryophyta</taxon>
        <taxon>Tracheophyta</taxon>
        <taxon>Spermatophyta</taxon>
        <taxon>Magnoliopsida</taxon>
        <taxon>eudicotyledons</taxon>
        <taxon>Gunneridae</taxon>
        <taxon>Pentapetalae</taxon>
        <taxon>rosids</taxon>
        <taxon>malvids</taxon>
        <taxon>Malvales</taxon>
        <taxon>Malvaceae</taxon>
        <taxon>Malvoideae</taxon>
        <taxon>Gossypium</taxon>
    </lineage>
</organism>
<evidence type="ECO:0000256" key="2">
    <source>
        <dbReference type="PROSITE-ProRule" id="PRU10038"/>
    </source>
</evidence>
<dbReference type="Proteomes" id="UP000239757">
    <property type="component" value="Unassembled WGS sequence"/>
</dbReference>
<proteinExistence type="inferred from homology"/>
<feature type="domain" description="Alpha/beta hydrolase fold-3" evidence="3">
    <location>
        <begin position="82"/>
        <end position="242"/>
    </location>
</feature>
<dbReference type="PROSITE" id="PS01174">
    <property type="entry name" value="LIPASE_GDXG_SER"/>
    <property type="match status" value="1"/>
</dbReference>
<evidence type="ECO:0000313" key="4">
    <source>
        <dbReference type="EMBL" id="PPS15723.1"/>
    </source>
</evidence>
<dbReference type="SUPFAM" id="SSF53474">
    <property type="entry name" value="alpha/beta-Hydrolases"/>
    <property type="match status" value="1"/>
</dbReference>
<comment type="similarity">
    <text evidence="1">Belongs to the 'GDXG' lipolytic enzyme family.</text>
</comment>
<dbReference type="GO" id="GO:0016787">
    <property type="term" value="F:hydrolase activity"/>
    <property type="evidence" value="ECO:0007669"/>
    <property type="project" value="InterPro"/>
</dbReference>
<sequence length="403" mass="45061">MSDMAASASITTPPHEVDECRGVLRVYSDVSIWRSSKPSFNVPVNDDGSILWKDIVFDPVHDLQLRLYKPASPSSPKLPVFYYIHGGGFCIGSRAWPNCQNYCFRLASNLQAVVISPDYRLAPENRLPAAIEDGFMAMKWLQSQALANNPDPWLTDVADFSKVFISGDSAGGNIAHNLAVQLGAGSLDLAPVLVRGYVLLAPFFGGTVLTRSEAEGPKDAFLNLELIDLASNLINKPRSTKRDIFMKHSISYIPKTPNDHKKEFEEAVLKELLWERDNLVKHASPFHVQNLTTDIYGMLLELFWRLSVPMGETTDHPLINPFGPVSRHLEQVNLDPILVVVGGNDLLKDRGKEYAERLKNWGKKIEYVEFEGQQHGFFTIDPNSEPAKALMVIIKRFIVENSS</sequence>
<dbReference type="OrthoDB" id="408631at2759"/>
<protein>
    <recommendedName>
        <fullName evidence="3">Alpha/beta hydrolase fold-3 domain-containing protein</fullName>
    </recommendedName>
</protein>
<evidence type="ECO:0000259" key="3">
    <source>
        <dbReference type="Pfam" id="PF07859"/>
    </source>
</evidence>
<name>A0A2P5YJE4_GOSBA</name>
<gene>
    <name evidence="4" type="ORF">GOBAR_AA04858</name>
</gene>
<reference evidence="4 5" key="1">
    <citation type="submission" date="2015-01" db="EMBL/GenBank/DDBJ databases">
        <title>Genome of allotetraploid Gossypium barbadense reveals genomic plasticity and fiber elongation in cotton evolution.</title>
        <authorList>
            <person name="Chen X."/>
            <person name="Liu X."/>
            <person name="Zhao B."/>
            <person name="Zheng H."/>
            <person name="Hu Y."/>
            <person name="Lu G."/>
            <person name="Yang C."/>
            <person name="Chen J."/>
            <person name="Shan C."/>
            <person name="Zhang L."/>
            <person name="Zhou Y."/>
            <person name="Wang L."/>
            <person name="Guo W."/>
            <person name="Bai Y."/>
            <person name="Ruan J."/>
            <person name="Shangguan X."/>
            <person name="Mao Y."/>
            <person name="Jiang J."/>
            <person name="Zhu Y."/>
            <person name="Lei J."/>
            <person name="Kang H."/>
            <person name="Chen S."/>
            <person name="He X."/>
            <person name="Wang R."/>
            <person name="Wang Y."/>
            <person name="Chen J."/>
            <person name="Wang L."/>
            <person name="Yu S."/>
            <person name="Wang B."/>
            <person name="Wei J."/>
            <person name="Song S."/>
            <person name="Lu X."/>
            <person name="Gao Z."/>
            <person name="Gu W."/>
            <person name="Deng X."/>
            <person name="Ma D."/>
            <person name="Wang S."/>
            <person name="Liang W."/>
            <person name="Fang L."/>
            <person name="Cai C."/>
            <person name="Zhu X."/>
            <person name="Zhou B."/>
            <person name="Zhang Y."/>
            <person name="Chen Z."/>
            <person name="Xu S."/>
            <person name="Zhu R."/>
            <person name="Wang S."/>
            <person name="Zhang T."/>
            <person name="Zhao G."/>
        </authorList>
    </citation>
    <scope>NUCLEOTIDE SEQUENCE [LARGE SCALE GENOMIC DNA]</scope>
    <source>
        <strain evidence="5">cv. Xinhai21</strain>
        <tissue evidence="4">Leaf</tissue>
    </source>
</reference>
<dbReference type="PANTHER" id="PTHR23024">
    <property type="entry name" value="ARYLACETAMIDE DEACETYLASE"/>
    <property type="match status" value="1"/>
</dbReference>
<dbReference type="InterPro" id="IPR033140">
    <property type="entry name" value="Lipase_GDXG_put_SER_AS"/>
</dbReference>
<dbReference type="EMBL" id="KZ663111">
    <property type="protein sequence ID" value="PPS15723.1"/>
    <property type="molecule type" value="Genomic_DNA"/>
</dbReference>
<dbReference type="Gene3D" id="3.40.50.1820">
    <property type="entry name" value="alpha/beta hydrolase"/>
    <property type="match status" value="2"/>
</dbReference>
<evidence type="ECO:0000313" key="5">
    <source>
        <dbReference type="Proteomes" id="UP000239757"/>
    </source>
</evidence>
<feature type="domain" description="Alpha/beta hydrolase fold-3" evidence="3">
    <location>
        <begin position="300"/>
        <end position="378"/>
    </location>
</feature>
<evidence type="ECO:0000256" key="1">
    <source>
        <dbReference type="ARBA" id="ARBA00010515"/>
    </source>
</evidence>